<evidence type="ECO:0000256" key="1">
    <source>
        <dbReference type="SAM" id="MobiDB-lite"/>
    </source>
</evidence>
<dbReference type="EMBL" id="JAPDNT010000038">
    <property type="protein sequence ID" value="MCW3477465.1"/>
    <property type="molecule type" value="Genomic_DNA"/>
</dbReference>
<dbReference type="Proteomes" id="UP001165679">
    <property type="component" value="Unassembled WGS sequence"/>
</dbReference>
<dbReference type="SUPFAM" id="SSF46689">
    <property type="entry name" value="Homeodomain-like"/>
    <property type="match status" value="1"/>
</dbReference>
<dbReference type="Pfam" id="PF13358">
    <property type="entry name" value="DDE_3"/>
    <property type="match status" value="1"/>
</dbReference>
<dbReference type="InterPro" id="IPR047655">
    <property type="entry name" value="Transpos_IS630-like"/>
</dbReference>
<gene>
    <name evidence="3" type="ORF">OL599_23125</name>
</gene>
<dbReference type="NCBIfam" id="NF033545">
    <property type="entry name" value="transpos_IS630"/>
    <property type="match status" value="1"/>
</dbReference>
<dbReference type="InterPro" id="IPR036397">
    <property type="entry name" value="RNaseH_sf"/>
</dbReference>
<evidence type="ECO:0000313" key="4">
    <source>
        <dbReference type="Proteomes" id="UP001165679"/>
    </source>
</evidence>
<feature type="region of interest" description="Disordered" evidence="1">
    <location>
        <begin position="1"/>
        <end position="26"/>
    </location>
</feature>
<dbReference type="GO" id="GO:0003676">
    <property type="term" value="F:nucleic acid binding"/>
    <property type="evidence" value="ECO:0007669"/>
    <property type="project" value="InterPro"/>
</dbReference>
<sequence>MTVEITRTEHSSADLRRSAARSSDARASRRMPAIALLLEGCGRGEAAEQCGMDRQTLRDWVHRYNAEGLPGLSNRPHAGAPPRKLNPAQEAAVAAWVRDGSTVEEDGVVRWRLVDLRARIATHFDVHLHERSVGKLLHRLGFRRVSVRPRHPQIDLAAQEAHTKNFADLVAAAIPEHARGKPVELWWQDEARVGQQGSLTYVWADRGSRPPAPRDQRYGWAYIFGAVCPQRGVGAALVLPHANTDAMNLHLAEISSQVAADARAVLILYGARWHQTGDRLRLPANISLLPLPPYSPQLNPIENIWQFLRRNYLSNCVFDTYAAIVDACCSAWNALVAHPDRIRSIASRAWAQAVSA</sequence>
<accession>A0AA41YRF4</accession>
<proteinExistence type="predicted"/>
<evidence type="ECO:0000259" key="2">
    <source>
        <dbReference type="Pfam" id="PF13358"/>
    </source>
</evidence>
<reference evidence="3" key="2">
    <citation type="submission" date="2022-10" db="EMBL/GenBank/DDBJ databases">
        <authorList>
            <person name="Trinh H.N."/>
        </authorList>
    </citation>
    <scope>NUCLEOTIDE SEQUENCE</scope>
    <source>
        <strain evidence="3">RN2-1</strain>
    </source>
</reference>
<dbReference type="InterPro" id="IPR038717">
    <property type="entry name" value="Tc1-like_DDE_dom"/>
</dbReference>
<keyword evidence="4" id="KW-1185">Reference proteome</keyword>
<protein>
    <submittedName>
        <fullName evidence="3">IS630 family transposase</fullName>
    </submittedName>
</protein>
<name>A0AA41YRF4_9PROT</name>
<dbReference type="AlphaFoldDB" id="A0AA41YRF4"/>
<organism evidence="3 4">
    <name type="scientific">Limobrevibacterium gyesilva</name>
    <dbReference type="NCBI Taxonomy" id="2991712"/>
    <lineage>
        <taxon>Bacteria</taxon>
        <taxon>Pseudomonadati</taxon>
        <taxon>Pseudomonadota</taxon>
        <taxon>Alphaproteobacteria</taxon>
        <taxon>Acetobacterales</taxon>
        <taxon>Acetobacteraceae</taxon>
        <taxon>Limobrevibacterium</taxon>
    </lineage>
</organism>
<comment type="caution">
    <text evidence="3">The sequence shown here is derived from an EMBL/GenBank/DDBJ whole genome shotgun (WGS) entry which is preliminary data.</text>
</comment>
<feature type="domain" description="Tc1-like transposase DDE" evidence="2">
    <location>
        <begin position="185"/>
        <end position="319"/>
    </location>
</feature>
<dbReference type="Gene3D" id="3.30.420.10">
    <property type="entry name" value="Ribonuclease H-like superfamily/Ribonuclease H"/>
    <property type="match status" value="1"/>
</dbReference>
<dbReference type="InterPro" id="IPR009057">
    <property type="entry name" value="Homeodomain-like_sf"/>
</dbReference>
<evidence type="ECO:0000313" key="3">
    <source>
        <dbReference type="EMBL" id="MCW3477465.1"/>
    </source>
</evidence>
<reference evidence="3" key="1">
    <citation type="submission" date="2022-09" db="EMBL/GenBank/DDBJ databases">
        <title>Rhodovastum sp. nov. RN2-1 isolated from soil in Seongnam, South Korea.</title>
        <authorList>
            <person name="Le N.T."/>
        </authorList>
    </citation>
    <scope>NUCLEOTIDE SEQUENCE</scope>
    <source>
        <strain evidence="3">RN2-1</strain>
    </source>
</reference>
<dbReference type="Pfam" id="PF13565">
    <property type="entry name" value="HTH_32"/>
    <property type="match status" value="1"/>
</dbReference>